<gene>
    <name evidence="4" type="ORF">BV95_01367</name>
</gene>
<dbReference type="InterPro" id="IPR036737">
    <property type="entry name" value="OmpA-like_sf"/>
</dbReference>
<evidence type="ECO:0000256" key="2">
    <source>
        <dbReference type="ARBA" id="ARBA00023136"/>
    </source>
</evidence>
<dbReference type="InterPro" id="IPR025713">
    <property type="entry name" value="MotB-like_N_dom"/>
</dbReference>
<keyword evidence="4" id="KW-0966">Cell projection</keyword>
<evidence type="ECO:0000313" key="4">
    <source>
        <dbReference type="EMBL" id="KEQ54302.1"/>
    </source>
</evidence>
<evidence type="ECO:0000313" key="5">
    <source>
        <dbReference type="Proteomes" id="UP000028411"/>
    </source>
</evidence>
<dbReference type="eggNOG" id="COG1360">
    <property type="taxonomic scope" value="Bacteria"/>
</dbReference>
<dbReference type="Pfam" id="PF13677">
    <property type="entry name" value="MotB_plug"/>
    <property type="match status" value="1"/>
</dbReference>
<reference evidence="4 5" key="1">
    <citation type="submission" date="2014-02" db="EMBL/GenBank/DDBJ databases">
        <title>Whole genome sequence of Sphingobium chlorophenolicum NBRC 16172.</title>
        <authorList>
            <person name="Gan H.M."/>
            <person name="Gan H.Y."/>
            <person name="Chew T.H."/>
            <person name="Savka M.A."/>
        </authorList>
    </citation>
    <scope>NUCLEOTIDE SEQUENCE [LARGE SCALE GENOMIC DNA]</scope>
    <source>
        <strain evidence="4 5">NBRC 16172</strain>
    </source>
</reference>
<accession>A0A081RGH9</accession>
<name>A0A081RGH9_SPHCR</name>
<dbReference type="GO" id="GO:0016020">
    <property type="term" value="C:membrane"/>
    <property type="evidence" value="ECO:0007669"/>
    <property type="project" value="UniProtKB-SubCell"/>
</dbReference>
<keyword evidence="4" id="KW-0969">Cilium</keyword>
<keyword evidence="2" id="KW-0472">Membrane</keyword>
<keyword evidence="4" id="KW-0282">Flagellum</keyword>
<organism evidence="4 5">
    <name type="scientific">Sphingobium chlorophenolicum</name>
    <dbReference type="NCBI Taxonomy" id="46429"/>
    <lineage>
        <taxon>Bacteria</taxon>
        <taxon>Pseudomonadati</taxon>
        <taxon>Pseudomonadota</taxon>
        <taxon>Alphaproteobacteria</taxon>
        <taxon>Sphingomonadales</taxon>
        <taxon>Sphingomonadaceae</taxon>
        <taxon>Sphingobium</taxon>
    </lineage>
</organism>
<feature type="domain" description="Motility protein B-like N-terminal" evidence="3">
    <location>
        <begin position="11"/>
        <end position="50"/>
    </location>
</feature>
<dbReference type="OrthoDB" id="7597149at2"/>
<dbReference type="RefSeq" id="WP_037449104.1">
    <property type="nucleotide sequence ID" value="NZ_JFHR01000011.1"/>
</dbReference>
<evidence type="ECO:0000256" key="1">
    <source>
        <dbReference type="ARBA" id="ARBA00004370"/>
    </source>
</evidence>
<dbReference type="SUPFAM" id="SSF103088">
    <property type="entry name" value="OmpA-like"/>
    <property type="match status" value="1"/>
</dbReference>
<comment type="subcellular location">
    <subcellularLocation>
        <location evidence="1">Membrane</location>
    </subcellularLocation>
</comment>
<dbReference type="Proteomes" id="UP000028411">
    <property type="component" value="Unassembled WGS sequence"/>
</dbReference>
<comment type="caution">
    <text evidence="4">The sequence shown here is derived from an EMBL/GenBank/DDBJ whole genome shotgun (WGS) entry which is preliminary data.</text>
</comment>
<dbReference type="AlphaFoldDB" id="A0A081RGH9"/>
<dbReference type="Gene3D" id="3.30.1330.60">
    <property type="entry name" value="OmpA-like domain"/>
    <property type="match status" value="1"/>
</dbReference>
<protein>
    <submittedName>
        <fullName evidence="4">Flagellar motor protein</fullName>
    </submittedName>
</protein>
<evidence type="ECO:0000259" key="3">
    <source>
        <dbReference type="Pfam" id="PF13677"/>
    </source>
</evidence>
<dbReference type="EMBL" id="JFHR01000011">
    <property type="protein sequence ID" value="KEQ54302.1"/>
    <property type="molecule type" value="Genomic_DNA"/>
</dbReference>
<dbReference type="PATRIC" id="fig|46429.4.peg.1331"/>
<proteinExistence type="predicted"/>
<sequence>MNIPASSGVRRSRWALSFADLLLLLLGFFVMLQASGQRRDAMLAQVRQQFGGHVRQAMEIRAAELFLPGEALLTGEGRKRLKIVANRYAGGRERLEVSSRGTDGARQRFDGWDLSAARLGAVARALKAEGIGGERLVLRGLDQLDGDSGKGQVILIAPGR</sequence>